<dbReference type="PROSITE" id="PS50005">
    <property type="entry name" value="TPR"/>
    <property type="match status" value="1"/>
</dbReference>
<accession>A0A250X673</accession>
<protein>
    <submittedName>
        <fullName evidence="3">Uncharacterized protein</fullName>
    </submittedName>
</protein>
<evidence type="ECO:0000313" key="3">
    <source>
        <dbReference type="EMBL" id="GAX78392.1"/>
    </source>
</evidence>
<keyword evidence="1" id="KW-0802">TPR repeat</keyword>
<reference evidence="3 4" key="1">
    <citation type="submission" date="2017-08" db="EMBL/GenBank/DDBJ databases">
        <title>Acidophilic green algal genome provides insights into adaptation to an acidic environment.</title>
        <authorList>
            <person name="Hirooka S."/>
            <person name="Hirose Y."/>
            <person name="Kanesaki Y."/>
            <person name="Higuchi S."/>
            <person name="Fujiwara T."/>
            <person name="Onuma R."/>
            <person name="Era A."/>
            <person name="Ohbayashi R."/>
            <person name="Uzuka A."/>
            <person name="Nozaki H."/>
            <person name="Yoshikawa H."/>
            <person name="Miyagishima S.Y."/>
        </authorList>
    </citation>
    <scope>NUCLEOTIDE SEQUENCE [LARGE SCALE GENOMIC DNA]</scope>
    <source>
        <strain evidence="3 4">NIES-2499</strain>
    </source>
</reference>
<name>A0A250X673_9CHLO</name>
<dbReference type="OrthoDB" id="1872379at2759"/>
<proteinExistence type="predicted"/>
<dbReference type="InterPro" id="IPR052769">
    <property type="entry name" value="TPR_domain_protein"/>
</dbReference>
<evidence type="ECO:0000313" key="4">
    <source>
        <dbReference type="Proteomes" id="UP000232323"/>
    </source>
</evidence>
<dbReference type="SUPFAM" id="SSF48452">
    <property type="entry name" value="TPR-like"/>
    <property type="match status" value="1"/>
</dbReference>
<dbReference type="Gene3D" id="1.25.40.10">
    <property type="entry name" value="Tetratricopeptide repeat domain"/>
    <property type="match status" value="1"/>
</dbReference>
<dbReference type="AlphaFoldDB" id="A0A250X673"/>
<dbReference type="EMBL" id="BEGY01000032">
    <property type="protein sequence ID" value="GAX78392.1"/>
    <property type="molecule type" value="Genomic_DNA"/>
</dbReference>
<dbReference type="PANTHER" id="PTHR46014">
    <property type="entry name" value="TETRATRICOPEPTIDE REPEAT PROTEIN 1"/>
    <property type="match status" value="1"/>
</dbReference>
<dbReference type="SMART" id="SM00028">
    <property type="entry name" value="TPR"/>
    <property type="match status" value="3"/>
</dbReference>
<evidence type="ECO:0000256" key="2">
    <source>
        <dbReference type="SAM" id="MobiDB-lite"/>
    </source>
</evidence>
<dbReference type="Proteomes" id="UP000232323">
    <property type="component" value="Unassembled WGS sequence"/>
</dbReference>
<dbReference type="InterPro" id="IPR011990">
    <property type="entry name" value="TPR-like_helical_dom_sf"/>
</dbReference>
<dbReference type="STRING" id="1157962.A0A250X673"/>
<feature type="compositionally biased region" description="Basic and acidic residues" evidence="2">
    <location>
        <begin position="10"/>
        <end position="29"/>
    </location>
</feature>
<comment type="caution">
    <text evidence="3">The sequence shown here is derived from an EMBL/GenBank/DDBJ whole genome shotgun (WGS) entry which is preliminary data.</text>
</comment>
<gene>
    <name evidence="3" type="ORF">CEUSTIGMA_g5834.t1</name>
</gene>
<organism evidence="3 4">
    <name type="scientific">Chlamydomonas eustigma</name>
    <dbReference type="NCBI Taxonomy" id="1157962"/>
    <lineage>
        <taxon>Eukaryota</taxon>
        <taxon>Viridiplantae</taxon>
        <taxon>Chlorophyta</taxon>
        <taxon>core chlorophytes</taxon>
        <taxon>Chlorophyceae</taxon>
        <taxon>CS clade</taxon>
        <taxon>Chlamydomonadales</taxon>
        <taxon>Chlamydomonadaceae</taxon>
        <taxon>Chlamydomonas</taxon>
    </lineage>
</organism>
<keyword evidence="4" id="KW-1185">Reference proteome</keyword>
<dbReference type="InterPro" id="IPR019734">
    <property type="entry name" value="TPR_rpt"/>
</dbReference>
<sequence>MSTFQYSEPQFDHDVHSQSESDSDSRSEPALDELPSSMLRRENENGNVEVQQVIDQEEVARKLEERVAIAEEIKAEGNKLYGEGRYEAALAKYNEAIATVNEIGTHPTCAVYYANLAACFLKLPGKALEASSACSEAIELDPSYGKAYMRRAAACEQLDDLDHALTDAKKVLELEPGSIWAKQTVARLEPVVQEKHEKLKNEMFGKLKDLGNSLLGRFGLSVDNFKAEKDPESGGYSIKFQQ</sequence>
<feature type="region of interest" description="Disordered" evidence="2">
    <location>
        <begin position="1"/>
        <end position="46"/>
    </location>
</feature>
<feature type="repeat" description="TPR" evidence="1">
    <location>
        <begin position="145"/>
        <end position="178"/>
    </location>
</feature>
<dbReference type="PANTHER" id="PTHR46014:SF1">
    <property type="entry name" value="TETRATRICOPEPTIDE REPEAT PROTEIN 1"/>
    <property type="match status" value="1"/>
</dbReference>
<evidence type="ECO:0000256" key="1">
    <source>
        <dbReference type="PROSITE-ProRule" id="PRU00339"/>
    </source>
</evidence>